<dbReference type="OrthoDB" id="2869300at2"/>
<dbReference type="RefSeq" id="WP_127199900.1">
    <property type="nucleotide sequence ID" value="NZ_RZNX01000006.1"/>
</dbReference>
<dbReference type="InterPro" id="IPR016181">
    <property type="entry name" value="Acyl_CoA_acyltransferase"/>
</dbReference>
<dbReference type="Proteomes" id="UP000272464">
    <property type="component" value="Unassembled WGS sequence"/>
</dbReference>
<evidence type="ECO:0000313" key="2">
    <source>
        <dbReference type="Proteomes" id="UP000272464"/>
    </source>
</evidence>
<evidence type="ECO:0000313" key="1">
    <source>
        <dbReference type="EMBL" id="RUT29516.1"/>
    </source>
</evidence>
<keyword evidence="2" id="KW-1185">Reference proteome</keyword>
<accession>A0A3S1DVS1</accession>
<dbReference type="Gene3D" id="3.40.630.30">
    <property type="match status" value="1"/>
</dbReference>
<name>A0A3S1DVS1_9BACL</name>
<organism evidence="1 2">
    <name type="scientific">Paenibacillus zeisoli</name>
    <dbReference type="NCBI Taxonomy" id="2496267"/>
    <lineage>
        <taxon>Bacteria</taxon>
        <taxon>Bacillati</taxon>
        <taxon>Bacillota</taxon>
        <taxon>Bacilli</taxon>
        <taxon>Bacillales</taxon>
        <taxon>Paenibacillaceae</taxon>
        <taxon>Paenibacillus</taxon>
    </lineage>
</organism>
<dbReference type="SUPFAM" id="SSF55729">
    <property type="entry name" value="Acyl-CoA N-acyltransferases (Nat)"/>
    <property type="match status" value="1"/>
</dbReference>
<sequence>MDITLIMPDQDSSWSRMHSSVLGFTRKYGGSRITRGAYREVQKLTPAALRQPGCALFIATVSTEDGSRLAGLSLMTGYGEQAGIVIVHPLYRGRHIGTRLLQAQQLQLGRLNCRVALDNPSSLKMCFNAGLTATRMIQGPTGKPTLVLEAGQQVYPHTDAAAVPQT</sequence>
<dbReference type="AlphaFoldDB" id="A0A3S1DVS1"/>
<dbReference type="GO" id="GO:0016740">
    <property type="term" value="F:transferase activity"/>
    <property type="evidence" value="ECO:0007669"/>
    <property type="project" value="UniProtKB-KW"/>
</dbReference>
<dbReference type="EMBL" id="RZNX01000006">
    <property type="protein sequence ID" value="RUT29516.1"/>
    <property type="molecule type" value="Genomic_DNA"/>
</dbReference>
<protein>
    <submittedName>
        <fullName evidence="1">GNAT family N-acetyltransferase</fullName>
    </submittedName>
</protein>
<proteinExistence type="predicted"/>
<keyword evidence="1" id="KW-0808">Transferase</keyword>
<gene>
    <name evidence="1" type="ORF">EJP77_14135</name>
</gene>
<comment type="caution">
    <text evidence="1">The sequence shown here is derived from an EMBL/GenBank/DDBJ whole genome shotgun (WGS) entry which is preliminary data.</text>
</comment>
<reference evidence="1 2" key="1">
    <citation type="submission" date="2018-12" db="EMBL/GenBank/DDBJ databases">
        <authorList>
            <person name="Sun L."/>
            <person name="Chen Z."/>
        </authorList>
    </citation>
    <scope>NUCLEOTIDE SEQUENCE [LARGE SCALE GENOMIC DNA]</scope>
    <source>
        <strain evidence="1 2">3-5-3</strain>
    </source>
</reference>